<dbReference type="RefSeq" id="WP_092850948.1">
    <property type="nucleotide sequence ID" value="NZ_FMAH01000019.1"/>
</dbReference>
<proteinExistence type="predicted"/>
<dbReference type="OrthoDB" id="9972385at2"/>
<gene>
    <name evidence="2" type="ORF">GA0061102_101954</name>
</gene>
<accession>A0A1C3VX69</accession>
<dbReference type="AlphaFoldDB" id="A0A1C3VX69"/>
<keyword evidence="1" id="KW-0812">Transmembrane</keyword>
<sequence>MERPKDYAGLVAMRALVWGAHWLMLGATRLFFTGFLSVNQTRTLLRWAAFLNRKSLVILRRSQRRRLFNYYAWNDNYDRRT</sequence>
<organism evidence="2 3">
    <name type="scientific">Rhizobium miluonense</name>
    <dbReference type="NCBI Taxonomy" id="411945"/>
    <lineage>
        <taxon>Bacteria</taxon>
        <taxon>Pseudomonadati</taxon>
        <taxon>Pseudomonadota</taxon>
        <taxon>Alphaproteobacteria</taxon>
        <taxon>Hyphomicrobiales</taxon>
        <taxon>Rhizobiaceae</taxon>
        <taxon>Rhizobium/Agrobacterium group</taxon>
        <taxon>Rhizobium</taxon>
    </lineage>
</organism>
<dbReference type="EMBL" id="FMAH01000019">
    <property type="protein sequence ID" value="SCB32276.1"/>
    <property type="molecule type" value="Genomic_DNA"/>
</dbReference>
<dbReference type="STRING" id="411945.GA0061102_101954"/>
<reference evidence="3" key="1">
    <citation type="submission" date="2016-08" db="EMBL/GenBank/DDBJ databases">
        <authorList>
            <person name="Varghese N."/>
            <person name="Submissions Spin"/>
        </authorList>
    </citation>
    <scope>NUCLEOTIDE SEQUENCE [LARGE SCALE GENOMIC DNA]</scope>
    <source>
        <strain evidence="3">HAMBI 2971</strain>
    </source>
</reference>
<keyword evidence="1" id="KW-0472">Membrane</keyword>
<evidence type="ECO:0000313" key="2">
    <source>
        <dbReference type="EMBL" id="SCB32276.1"/>
    </source>
</evidence>
<evidence type="ECO:0000313" key="3">
    <source>
        <dbReference type="Proteomes" id="UP000199435"/>
    </source>
</evidence>
<evidence type="ECO:0000256" key="1">
    <source>
        <dbReference type="SAM" id="Phobius"/>
    </source>
</evidence>
<dbReference type="Proteomes" id="UP000199435">
    <property type="component" value="Unassembled WGS sequence"/>
</dbReference>
<feature type="transmembrane region" description="Helical" evidence="1">
    <location>
        <begin position="20"/>
        <end position="38"/>
    </location>
</feature>
<keyword evidence="1" id="KW-1133">Transmembrane helix</keyword>
<protein>
    <submittedName>
        <fullName evidence="2">Uncharacterized protein</fullName>
    </submittedName>
</protein>
<keyword evidence="3" id="KW-1185">Reference proteome</keyword>
<name>A0A1C3VX69_9HYPH</name>